<evidence type="ECO:0000313" key="2">
    <source>
        <dbReference type="EMBL" id="EEJ74002.1"/>
    </source>
</evidence>
<dbReference type="HOGENOM" id="CLU_2611668_0_0_9"/>
<sequence length="78" mass="8152">GSGTIRVGGIRTDDIGSRFTAGQGHEWQRRVGGPLLEGSVVDPDVVVAGEDQSEGGQARRDAATAVEDHRIVGAGERR</sequence>
<evidence type="ECO:0000256" key="1">
    <source>
        <dbReference type="SAM" id="MobiDB-lite"/>
    </source>
</evidence>
<feature type="non-terminal residue" evidence="2">
    <location>
        <position position="1"/>
    </location>
</feature>
<dbReference type="AlphaFoldDB" id="C2EHI6"/>
<gene>
    <name evidence="2" type="ORF">HMPREF0545_1108</name>
</gene>
<proteinExistence type="predicted"/>
<name>C2EHI6_9LACO</name>
<dbReference type="Proteomes" id="UP000003531">
    <property type="component" value="Unassembled WGS sequence"/>
</dbReference>
<accession>C2EHI6</accession>
<feature type="compositionally biased region" description="Basic and acidic residues" evidence="1">
    <location>
        <begin position="57"/>
        <end position="78"/>
    </location>
</feature>
<protein>
    <submittedName>
        <fullName evidence="2">Uncharacterized protein</fullName>
    </submittedName>
</protein>
<feature type="region of interest" description="Disordered" evidence="1">
    <location>
        <begin position="49"/>
        <end position="78"/>
    </location>
</feature>
<organism evidence="2 3">
    <name type="scientific">Ligilactobacillus salivarius DSM 20555 = ATCC 11741</name>
    <dbReference type="NCBI Taxonomy" id="1423799"/>
    <lineage>
        <taxon>Bacteria</taxon>
        <taxon>Bacillati</taxon>
        <taxon>Bacillota</taxon>
        <taxon>Bacilli</taxon>
        <taxon>Lactobacillales</taxon>
        <taxon>Lactobacillaceae</taxon>
        <taxon>Ligilactobacillus</taxon>
    </lineage>
</organism>
<comment type="caution">
    <text evidence="2">The sequence shown here is derived from an EMBL/GenBank/DDBJ whole genome shotgun (WGS) entry which is preliminary data.</text>
</comment>
<reference evidence="2 3" key="1">
    <citation type="submission" date="2009-01" db="EMBL/GenBank/DDBJ databases">
        <authorList>
            <person name="Qin X."/>
            <person name="Bachman B."/>
            <person name="Battles P."/>
            <person name="Bell A."/>
            <person name="Bess C."/>
            <person name="Bickham C."/>
            <person name="Chaboub L."/>
            <person name="Chen D."/>
            <person name="Coyle M."/>
            <person name="Deiros D.R."/>
            <person name="Dinh H."/>
            <person name="Forbes L."/>
            <person name="Fowler G."/>
            <person name="Francisco L."/>
            <person name="Fu Q."/>
            <person name="Gubbala S."/>
            <person name="Hale W."/>
            <person name="Han Y."/>
            <person name="Hemphill L."/>
            <person name="Highlander S.K."/>
            <person name="Hirani K."/>
            <person name="Hogues M."/>
            <person name="Jackson L."/>
            <person name="Jakkamsetti A."/>
            <person name="Javaid M."/>
            <person name="Jiang H."/>
            <person name="Korchina V."/>
            <person name="Kovar C."/>
            <person name="Lara F."/>
            <person name="Lee S."/>
            <person name="Mata R."/>
            <person name="Mathew T."/>
            <person name="Moen C."/>
            <person name="Morales K."/>
            <person name="Munidasa M."/>
            <person name="Nazareth L."/>
            <person name="Ngo R."/>
            <person name="Nguyen L."/>
            <person name="Okwuonu G."/>
            <person name="Ongeri F."/>
            <person name="Patil S."/>
            <person name="Petrosino J."/>
            <person name="Pham C."/>
            <person name="Pham P."/>
            <person name="Pu L.-L."/>
            <person name="Puazo M."/>
            <person name="Raj R."/>
            <person name="Reid J."/>
            <person name="Rouhana J."/>
            <person name="Saada N."/>
            <person name="Shang Y."/>
            <person name="Simmons D."/>
            <person name="Thornton R."/>
            <person name="Warren J."/>
            <person name="Weissenberger G."/>
            <person name="Zhang J."/>
            <person name="Zhang L."/>
            <person name="Zhou C."/>
            <person name="Zhu D."/>
            <person name="Muzny D."/>
            <person name="Worley K."/>
            <person name="Gibbs R."/>
        </authorList>
    </citation>
    <scope>NUCLEOTIDE SEQUENCE [LARGE SCALE GENOMIC DNA]</scope>
    <source>
        <strain evidence="2 3">ATCC 11741</strain>
    </source>
</reference>
<dbReference type="EMBL" id="ACGT01000008">
    <property type="protein sequence ID" value="EEJ74002.1"/>
    <property type="molecule type" value="Genomic_DNA"/>
</dbReference>
<evidence type="ECO:0000313" key="3">
    <source>
        <dbReference type="Proteomes" id="UP000003531"/>
    </source>
</evidence>